<accession>A0A7S0YM00</accession>
<evidence type="ECO:0000256" key="7">
    <source>
        <dbReference type="ARBA" id="ARBA00023273"/>
    </source>
</evidence>
<evidence type="ECO:0000256" key="2">
    <source>
        <dbReference type="ARBA" id="ARBA00022490"/>
    </source>
</evidence>
<dbReference type="FunFam" id="2.30.29.170:FF:000001">
    <property type="entry name" value="EF-hand domain containing 1"/>
    <property type="match status" value="1"/>
</dbReference>
<dbReference type="InterPro" id="IPR002048">
    <property type="entry name" value="EF_hand_dom"/>
</dbReference>
<dbReference type="GO" id="GO:0005509">
    <property type="term" value="F:calcium ion binding"/>
    <property type="evidence" value="ECO:0007669"/>
    <property type="project" value="InterPro"/>
</dbReference>
<feature type="domain" description="DM10" evidence="9">
    <location>
        <begin position="437"/>
        <end position="542"/>
    </location>
</feature>
<dbReference type="SUPFAM" id="SSF47473">
    <property type="entry name" value="EF-hand"/>
    <property type="match status" value="1"/>
</dbReference>
<name>A0A7S0YM00_9CHLO</name>
<dbReference type="GO" id="GO:0072686">
    <property type="term" value="C:mitotic spindle"/>
    <property type="evidence" value="ECO:0007669"/>
    <property type="project" value="TreeGrafter"/>
</dbReference>
<gene>
    <name evidence="10" type="ORF">PPAR00522_LOCUS18351</name>
</gene>
<reference evidence="10" key="1">
    <citation type="submission" date="2021-01" db="EMBL/GenBank/DDBJ databases">
        <authorList>
            <person name="Corre E."/>
            <person name="Pelletier E."/>
            <person name="Niang G."/>
            <person name="Scheremetjew M."/>
            <person name="Finn R."/>
            <person name="Kale V."/>
            <person name="Holt S."/>
            <person name="Cochrane G."/>
            <person name="Meng A."/>
            <person name="Brown T."/>
            <person name="Cohen L."/>
        </authorList>
    </citation>
    <scope>NUCLEOTIDE SEQUENCE</scope>
    <source>
        <strain evidence="10">SAG 63-3</strain>
    </source>
</reference>
<dbReference type="PROSITE" id="PS51336">
    <property type="entry name" value="DM10"/>
    <property type="match status" value="3"/>
</dbReference>
<evidence type="ECO:0000256" key="1">
    <source>
        <dbReference type="ARBA" id="ARBA00004611"/>
    </source>
</evidence>
<dbReference type="FunFam" id="2.30.29.170:FF:000002">
    <property type="entry name" value="EF-hand domain (C-terminal) containing 1"/>
    <property type="match status" value="1"/>
</dbReference>
<evidence type="ECO:0008006" key="11">
    <source>
        <dbReference type="Google" id="ProtNLM"/>
    </source>
</evidence>
<dbReference type="PANTHER" id="PTHR12086:SF9">
    <property type="entry name" value="EF-HAND DOMAIN-CONTAINING PROTEIN 1"/>
    <property type="match status" value="1"/>
</dbReference>
<feature type="domain" description="DM10" evidence="9">
    <location>
        <begin position="79"/>
        <end position="183"/>
    </location>
</feature>
<evidence type="ECO:0000259" key="8">
    <source>
        <dbReference type="PROSITE" id="PS50222"/>
    </source>
</evidence>
<keyword evidence="5" id="KW-0969">Cilium</keyword>
<evidence type="ECO:0000256" key="6">
    <source>
        <dbReference type="ARBA" id="ARBA00023212"/>
    </source>
</evidence>
<organism evidence="10">
    <name type="scientific">Polytomella parva</name>
    <dbReference type="NCBI Taxonomy" id="51329"/>
    <lineage>
        <taxon>Eukaryota</taxon>
        <taxon>Viridiplantae</taxon>
        <taxon>Chlorophyta</taxon>
        <taxon>core chlorophytes</taxon>
        <taxon>Chlorophyceae</taxon>
        <taxon>CS clade</taxon>
        <taxon>Chlamydomonadales</taxon>
        <taxon>Chlamydomonadaceae</taxon>
        <taxon>Polytomella</taxon>
    </lineage>
</organism>
<evidence type="ECO:0000256" key="5">
    <source>
        <dbReference type="ARBA" id="ARBA00023069"/>
    </source>
</evidence>
<keyword evidence="4" id="KW-0282">Flagellum</keyword>
<evidence type="ECO:0000313" key="10">
    <source>
        <dbReference type="EMBL" id="CAD8786356.1"/>
    </source>
</evidence>
<dbReference type="EMBL" id="HBFM01028304">
    <property type="protein sequence ID" value="CAD8786356.1"/>
    <property type="molecule type" value="Transcribed_RNA"/>
</dbReference>
<dbReference type="GO" id="GO:0060285">
    <property type="term" value="P:cilium-dependent cell motility"/>
    <property type="evidence" value="ECO:0007669"/>
    <property type="project" value="TreeGrafter"/>
</dbReference>
<dbReference type="GO" id="GO:0005930">
    <property type="term" value="C:axoneme"/>
    <property type="evidence" value="ECO:0007669"/>
    <property type="project" value="TreeGrafter"/>
</dbReference>
<keyword evidence="3" id="KW-0677">Repeat</keyword>
<feature type="domain" description="EF-hand" evidence="8">
    <location>
        <begin position="563"/>
        <end position="598"/>
    </location>
</feature>
<feature type="domain" description="DM10" evidence="9">
    <location>
        <begin position="264"/>
        <end position="378"/>
    </location>
</feature>
<dbReference type="PROSITE" id="PS50222">
    <property type="entry name" value="EF_HAND_2"/>
    <property type="match status" value="1"/>
</dbReference>
<sequence>MSAPPIPKLPGYTVCLPQNISDKGFKKNQTLTYVKGYQKENALSVVKNVPVPETLIPTTTAQSASWETTVKLPQWVENDRKVLRFFGYFKESVVESSSENHRIRKIILYYYLEDDSMHLAEPRQDNSGIPQGVFIKRHKITREDGSFVTPSDLSVGSTVTLYGRTCFLVDCDSFTRQYYQDKLSIEQGPTLSYPDDPIDAYRATFNINKAKMASTAATAIASSENGPSSLTRRVNDFKSYIEARLGKPSHLLEGDRLRQFLENNRRVLRFWCVWDDRTILYGDRRPYVLHYFLEDDSVEILEVNENNSGKDPFPVFLKRGRLPKSPPHVNEMLTTKLKKEQAYTPGDLRIGSYINVLNRDFYLHDCDTFTRVWYQDNLGFAEDELAPIDVREPIIPKPRPALPAYNGYGTIEDSLQNCLSLMPKPPRRDLHKLMNKDKIILRFVVRIVNTDTHKHSDTDLARRFILSYYMMDDSILIFEQPVRNSGISGGKFLERQRVFKPNSEEVYTYMDLYVGGLIMVFNRAFELMEADDYTLTYMENYKDIFIMSDVEMMVRSLRAQVLGREEDIRAAFVAADTNGTGTIGPEALEKAVLDVGLKCTRHQLLSLQRRLDKEKEGVVRIEELLNILGIAAA</sequence>
<protein>
    <recommendedName>
        <fullName evidence="11">EF-hand domain-containing protein</fullName>
    </recommendedName>
</protein>
<evidence type="ECO:0000259" key="9">
    <source>
        <dbReference type="PROSITE" id="PS51336"/>
    </source>
</evidence>
<dbReference type="InterPro" id="IPR011992">
    <property type="entry name" value="EF-hand-dom_pair"/>
</dbReference>
<dbReference type="PANTHER" id="PTHR12086">
    <property type="entry name" value="EF-HAND DOMAIN C-TERMINAL CONTAINING PROTEIN"/>
    <property type="match status" value="1"/>
</dbReference>
<dbReference type="GO" id="GO:0043014">
    <property type="term" value="F:alpha-tubulin binding"/>
    <property type="evidence" value="ECO:0007669"/>
    <property type="project" value="TreeGrafter"/>
</dbReference>
<proteinExistence type="predicted"/>
<keyword evidence="7" id="KW-0966">Cell projection</keyword>
<evidence type="ECO:0000256" key="3">
    <source>
        <dbReference type="ARBA" id="ARBA00022737"/>
    </source>
</evidence>
<dbReference type="FunFam" id="2.30.29.170:FF:000004">
    <property type="entry name" value="EF-hand domain containing 2"/>
    <property type="match status" value="1"/>
</dbReference>
<dbReference type="Gene3D" id="1.10.238.10">
    <property type="entry name" value="EF-hand"/>
    <property type="match status" value="1"/>
</dbReference>
<dbReference type="Gene3D" id="2.30.29.170">
    <property type="match status" value="3"/>
</dbReference>
<evidence type="ECO:0000256" key="4">
    <source>
        <dbReference type="ARBA" id="ARBA00022846"/>
    </source>
</evidence>
<dbReference type="InterPro" id="IPR040193">
    <property type="entry name" value="EFHC1/EFHC2/EFHB"/>
</dbReference>
<dbReference type="GO" id="GO:0007052">
    <property type="term" value="P:mitotic spindle organization"/>
    <property type="evidence" value="ECO:0007669"/>
    <property type="project" value="TreeGrafter"/>
</dbReference>
<keyword evidence="6" id="KW-0206">Cytoskeleton</keyword>
<keyword evidence="2" id="KW-0963">Cytoplasm</keyword>
<dbReference type="InterPro" id="IPR006602">
    <property type="entry name" value="DM10_dom"/>
</dbReference>
<dbReference type="AlphaFoldDB" id="A0A7S0YM00"/>
<dbReference type="Pfam" id="PF06565">
    <property type="entry name" value="DM10_dom"/>
    <property type="match status" value="3"/>
</dbReference>
<dbReference type="GO" id="GO:0000281">
    <property type="term" value="P:mitotic cytokinesis"/>
    <property type="evidence" value="ECO:0007669"/>
    <property type="project" value="TreeGrafter"/>
</dbReference>
<dbReference type="SMART" id="SM00676">
    <property type="entry name" value="DM10"/>
    <property type="match status" value="3"/>
</dbReference>
<comment type="subcellular location">
    <subcellularLocation>
        <location evidence="1">Cytoplasm</location>
        <location evidence="1">Cytoskeleton</location>
        <location evidence="1">Flagellum axoneme</location>
    </subcellularLocation>
</comment>